<dbReference type="AlphaFoldDB" id="Q11CV2"/>
<organism evidence="14">
    <name type="scientific">Chelativorans sp. (strain BNC1)</name>
    <dbReference type="NCBI Taxonomy" id="266779"/>
    <lineage>
        <taxon>Bacteria</taxon>
        <taxon>Pseudomonadati</taxon>
        <taxon>Pseudomonadota</taxon>
        <taxon>Alphaproteobacteria</taxon>
        <taxon>Hyphomicrobiales</taxon>
        <taxon>Phyllobacteriaceae</taxon>
        <taxon>Chelativorans</taxon>
    </lineage>
</organism>
<evidence type="ECO:0000256" key="4">
    <source>
        <dbReference type="ARBA" id="ARBA00022670"/>
    </source>
</evidence>
<protein>
    <submittedName>
        <fullName evidence="14">GumN</fullName>
    </submittedName>
</protein>
<keyword evidence="10" id="KW-0482">Metalloprotease</keyword>
<keyword evidence="5" id="KW-0812">Transmembrane</keyword>
<comment type="cofactor">
    <cofactor evidence="2">
        <name>Co(2+)</name>
        <dbReference type="ChEBI" id="CHEBI:48828"/>
    </cofactor>
</comment>
<dbReference type="HOGENOM" id="CLU_057525_1_0_5"/>
<accession>Q11CV2</accession>
<dbReference type="PANTHER" id="PTHR31120:SF6">
    <property type="entry name" value="METALLOPROTEASE TIKI HOMOLOG"/>
    <property type="match status" value="1"/>
</dbReference>
<feature type="signal peptide" evidence="13">
    <location>
        <begin position="1"/>
        <end position="25"/>
    </location>
</feature>
<dbReference type="GO" id="GO:0006508">
    <property type="term" value="P:proteolysis"/>
    <property type="evidence" value="ECO:0007669"/>
    <property type="project" value="UniProtKB-KW"/>
</dbReference>
<dbReference type="GO" id="GO:0046872">
    <property type="term" value="F:metal ion binding"/>
    <property type="evidence" value="ECO:0007669"/>
    <property type="project" value="UniProtKB-KW"/>
</dbReference>
<sequence precursor="true">MKKHLVRFRRLWWLLPACLSGFLLAFAPAEHARAEEIACTGTDLVGQLAEKDPALLRKIKDEAAAIPNGKGLLWRVEKDGIAPSYLFGTMHLTDPRVTELPAAAKGAFAEAKTVVIETKDILDRNAMMAAMAEKPELMMFSGKENLADHLTQEERESVEKALKERGMPLGSVLKMKPWILISLVSLPECELQRQRQGLPVLDAKIAQEAKAEGKEVAGLETVSEQLAAMASLPVELHIQGLVGTLALGDRMDDLIETMVSLYLAGETGMFRPALGQLLRIEGQEEADYAAFEKRMVEMRNYVMAERAEPLLESGSAFIAVGAMHLPGETGLVTLLRQAGYRLQPVD</sequence>
<dbReference type="GO" id="GO:0004222">
    <property type="term" value="F:metalloendopeptidase activity"/>
    <property type="evidence" value="ECO:0007669"/>
    <property type="project" value="TreeGrafter"/>
</dbReference>
<feature type="chain" id="PRO_5004180017" evidence="13">
    <location>
        <begin position="26"/>
        <end position="346"/>
    </location>
</feature>
<dbReference type="InterPro" id="IPR002816">
    <property type="entry name" value="TraB/PrgY/GumN_fam"/>
</dbReference>
<proteinExistence type="predicted"/>
<evidence type="ECO:0000256" key="9">
    <source>
        <dbReference type="ARBA" id="ARBA00022989"/>
    </source>
</evidence>
<dbReference type="OrthoDB" id="9806326at2"/>
<evidence type="ECO:0000256" key="8">
    <source>
        <dbReference type="ARBA" id="ARBA00022801"/>
    </source>
</evidence>
<keyword evidence="8" id="KW-0378">Hydrolase</keyword>
<reference evidence="14" key="1">
    <citation type="submission" date="2006-06" db="EMBL/GenBank/DDBJ databases">
        <title>Complete sequence of chromosome of Chelativorans sp. BNC1.</title>
        <authorList>
            <consortium name="US DOE Joint Genome Institute"/>
            <person name="Copeland A."/>
            <person name="Lucas S."/>
            <person name="Lapidus A."/>
            <person name="Barry K."/>
            <person name="Detter J.C."/>
            <person name="Glavina del Rio T."/>
            <person name="Hammon N."/>
            <person name="Israni S."/>
            <person name="Dalin E."/>
            <person name="Tice H."/>
            <person name="Pitluck S."/>
            <person name="Chertkov O."/>
            <person name="Brettin T."/>
            <person name="Bruce D."/>
            <person name="Han C."/>
            <person name="Tapia R."/>
            <person name="Gilna P."/>
            <person name="Schmutz J."/>
            <person name="Larimer F."/>
            <person name="Land M."/>
            <person name="Hauser L."/>
            <person name="Kyrpides N."/>
            <person name="Mikhailova N."/>
            <person name="Richardson P."/>
        </authorList>
    </citation>
    <scope>NUCLEOTIDE SEQUENCE</scope>
    <source>
        <strain evidence="14">BNC1</strain>
    </source>
</reference>
<dbReference type="PANTHER" id="PTHR31120">
    <property type="entry name" value="METALLOPROTEASE TIKI"/>
    <property type="match status" value="1"/>
</dbReference>
<evidence type="ECO:0000256" key="3">
    <source>
        <dbReference type="ARBA" id="ARBA00004479"/>
    </source>
</evidence>
<comment type="cofactor">
    <cofactor evidence="1">
        <name>Mn(2+)</name>
        <dbReference type="ChEBI" id="CHEBI:29035"/>
    </cofactor>
</comment>
<evidence type="ECO:0000256" key="13">
    <source>
        <dbReference type="SAM" id="SignalP"/>
    </source>
</evidence>
<dbReference type="GO" id="GO:0016020">
    <property type="term" value="C:membrane"/>
    <property type="evidence" value="ECO:0007669"/>
    <property type="project" value="UniProtKB-SubCell"/>
</dbReference>
<evidence type="ECO:0000256" key="11">
    <source>
        <dbReference type="ARBA" id="ARBA00023136"/>
    </source>
</evidence>
<keyword evidence="9" id="KW-1133">Transmembrane helix</keyword>
<keyword evidence="12" id="KW-0325">Glycoprotein</keyword>
<keyword evidence="11" id="KW-0472">Membrane</keyword>
<keyword evidence="7 13" id="KW-0732">Signal</keyword>
<dbReference type="CDD" id="cd14789">
    <property type="entry name" value="Tiki"/>
    <property type="match status" value="1"/>
</dbReference>
<dbReference type="InterPro" id="IPR040230">
    <property type="entry name" value="TIKI1/2-like"/>
</dbReference>
<gene>
    <name evidence="14" type="ordered locus">Meso_3402</name>
</gene>
<dbReference type="EMBL" id="CP000390">
    <property type="protein sequence ID" value="ABG64773.1"/>
    <property type="molecule type" value="Genomic_DNA"/>
</dbReference>
<keyword evidence="6" id="KW-0479">Metal-binding</keyword>
<name>Q11CV2_CHESB</name>
<evidence type="ECO:0000313" key="14">
    <source>
        <dbReference type="EMBL" id="ABG64773.1"/>
    </source>
</evidence>
<dbReference type="STRING" id="266779.Meso_3402"/>
<dbReference type="GO" id="GO:0030178">
    <property type="term" value="P:negative regulation of Wnt signaling pathway"/>
    <property type="evidence" value="ECO:0007669"/>
    <property type="project" value="InterPro"/>
</dbReference>
<dbReference type="Pfam" id="PF01963">
    <property type="entry name" value="TraB_PrgY_gumN"/>
    <property type="match status" value="1"/>
</dbReference>
<evidence type="ECO:0000256" key="6">
    <source>
        <dbReference type="ARBA" id="ARBA00022723"/>
    </source>
</evidence>
<evidence type="ECO:0000256" key="7">
    <source>
        <dbReference type="ARBA" id="ARBA00022729"/>
    </source>
</evidence>
<dbReference type="KEGG" id="mes:Meso_3402"/>
<evidence type="ECO:0000256" key="10">
    <source>
        <dbReference type="ARBA" id="ARBA00023049"/>
    </source>
</evidence>
<dbReference type="eggNOG" id="COG3735">
    <property type="taxonomic scope" value="Bacteria"/>
</dbReference>
<keyword evidence="4" id="KW-0645">Protease</keyword>
<comment type="subcellular location">
    <subcellularLocation>
        <location evidence="3">Membrane</location>
        <topology evidence="3">Single-pass type I membrane protein</topology>
    </subcellularLocation>
</comment>
<evidence type="ECO:0000256" key="5">
    <source>
        <dbReference type="ARBA" id="ARBA00022692"/>
    </source>
</evidence>
<evidence type="ECO:0000256" key="2">
    <source>
        <dbReference type="ARBA" id="ARBA00001941"/>
    </source>
</evidence>
<evidence type="ECO:0000256" key="12">
    <source>
        <dbReference type="ARBA" id="ARBA00023180"/>
    </source>
</evidence>
<evidence type="ECO:0000256" key="1">
    <source>
        <dbReference type="ARBA" id="ARBA00001936"/>
    </source>
</evidence>